<evidence type="ECO:0000313" key="3">
    <source>
        <dbReference type="Proteomes" id="UP000271162"/>
    </source>
</evidence>
<dbReference type="Proteomes" id="UP000271162">
    <property type="component" value="Unassembled WGS sequence"/>
</dbReference>
<proteinExistence type="predicted"/>
<gene>
    <name evidence="2" type="ORF">NBR_LOCUS12349</name>
</gene>
<sequence>MLTANTLSKTHAFHDTRQDRPGTAINGIGCEDNFVRQDDLISKLEGELLQRKEMSWMHARNPSPLATGVAS</sequence>
<name>A0A0N4Y831_NIPBR</name>
<protein>
    <submittedName>
        <fullName evidence="2 4">Uncharacterized protein</fullName>
    </submittedName>
</protein>
<feature type="region of interest" description="Disordered" evidence="1">
    <location>
        <begin position="1"/>
        <end position="24"/>
    </location>
</feature>
<evidence type="ECO:0000313" key="4">
    <source>
        <dbReference type="WBParaSite" id="NBR_0001235001-mRNA-1"/>
    </source>
</evidence>
<evidence type="ECO:0000313" key="2">
    <source>
        <dbReference type="EMBL" id="VDL75938.1"/>
    </source>
</evidence>
<organism evidence="4">
    <name type="scientific">Nippostrongylus brasiliensis</name>
    <name type="common">Rat hookworm</name>
    <dbReference type="NCBI Taxonomy" id="27835"/>
    <lineage>
        <taxon>Eukaryota</taxon>
        <taxon>Metazoa</taxon>
        <taxon>Ecdysozoa</taxon>
        <taxon>Nematoda</taxon>
        <taxon>Chromadorea</taxon>
        <taxon>Rhabditida</taxon>
        <taxon>Rhabditina</taxon>
        <taxon>Rhabditomorpha</taxon>
        <taxon>Strongyloidea</taxon>
        <taxon>Heligmosomidae</taxon>
        <taxon>Nippostrongylus</taxon>
    </lineage>
</organism>
<accession>A0A0N4Y831</accession>
<dbReference type="WBParaSite" id="NBR_0001235001-mRNA-1">
    <property type="protein sequence ID" value="NBR_0001235001-mRNA-1"/>
    <property type="gene ID" value="NBR_0001235001"/>
</dbReference>
<dbReference type="AlphaFoldDB" id="A0A0N4Y831"/>
<evidence type="ECO:0000256" key="1">
    <source>
        <dbReference type="SAM" id="MobiDB-lite"/>
    </source>
</evidence>
<dbReference type="EMBL" id="UYSL01020730">
    <property type="protein sequence ID" value="VDL75938.1"/>
    <property type="molecule type" value="Genomic_DNA"/>
</dbReference>
<reference evidence="4" key="1">
    <citation type="submission" date="2017-02" db="UniProtKB">
        <authorList>
            <consortium name="WormBaseParasite"/>
        </authorList>
    </citation>
    <scope>IDENTIFICATION</scope>
</reference>
<keyword evidence="3" id="KW-1185">Reference proteome</keyword>
<reference evidence="2 3" key="2">
    <citation type="submission" date="2018-11" db="EMBL/GenBank/DDBJ databases">
        <authorList>
            <consortium name="Pathogen Informatics"/>
        </authorList>
    </citation>
    <scope>NUCLEOTIDE SEQUENCE [LARGE SCALE GENOMIC DNA]</scope>
</reference>